<keyword evidence="3" id="KW-1185">Reference proteome</keyword>
<dbReference type="EMBL" id="CAKXAJ010024922">
    <property type="protein sequence ID" value="CAH2232891.1"/>
    <property type="molecule type" value="Genomic_DNA"/>
</dbReference>
<name>A0A8S4RDB8_9NEOP</name>
<gene>
    <name evidence="2" type="primary">jg1210</name>
    <name evidence="2" type="ORF">PAEG_LOCUS11063</name>
</gene>
<dbReference type="AlphaFoldDB" id="A0A8S4RDB8"/>
<dbReference type="SUPFAM" id="SSF57756">
    <property type="entry name" value="Retrovirus zinc finger-like domains"/>
    <property type="match status" value="1"/>
</dbReference>
<proteinExistence type="predicted"/>
<sequence>MKRKHSKTPEPSEEQLNNRHSTAANQKFTRCLLRFNGEHNYDKVEEFITGVEVFKQISQISDEEALLGLPLLLKGSASTWWQGIRSEVKDWSAAIDNLRSFIDPKQQPYEIYMEIFASPQGENEEIDTFLCRKRALLGQLPAARHKEEEEIDLIYGLLKLKLRKNIARSAINTFADLLEKARHLESLEQEIQKPLTETTPVINAPTKAPRKKRRCLFCRNKGHVVEECRKRLAELPKCETTKEKTSDVKPE</sequence>
<evidence type="ECO:0000313" key="3">
    <source>
        <dbReference type="Proteomes" id="UP000838756"/>
    </source>
</evidence>
<organism evidence="2 3">
    <name type="scientific">Pararge aegeria aegeria</name>
    <dbReference type="NCBI Taxonomy" id="348720"/>
    <lineage>
        <taxon>Eukaryota</taxon>
        <taxon>Metazoa</taxon>
        <taxon>Ecdysozoa</taxon>
        <taxon>Arthropoda</taxon>
        <taxon>Hexapoda</taxon>
        <taxon>Insecta</taxon>
        <taxon>Pterygota</taxon>
        <taxon>Neoptera</taxon>
        <taxon>Endopterygota</taxon>
        <taxon>Lepidoptera</taxon>
        <taxon>Glossata</taxon>
        <taxon>Ditrysia</taxon>
        <taxon>Papilionoidea</taxon>
        <taxon>Nymphalidae</taxon>
        <taxon>Satyrinae</taxon>
        <taxon>Satyrini</taxon>
        <taxon>Parargina</taxon>
        <taxon>Pararge</taxon>
    </lineage>
</organism>
<feature type="region of interest" description="Disordered" evidence="1">
    <location>
        <begin position="1"/>
        <end position="21"/>
    </location>
</feature>
<reference evidence="2" key="1">
    <citation type="submission" date="2022-03" db="EMBL/GenBank/DDBJ databases">
        <authorList>
            <person name="Lindestad O."/>
        </authorList>
    </citation>
    <scope>NUCLEOTIDE SEQUENCE</scope>
</reference>
<comment type="caution">
    <text evidence="2">The sequence shown here is derived from an EMBL/GenBank/DDBJ whole genome shotgun (WGS) entry which is preliminary data.</text>
</comment>
<dbReference type="Proteomes" id="UP000838756">
    <property type="component" value="Unassembled WGS sequence"/>
</dbReference>
<dbReference type="GO" id="GO:0003676">
    <property type="term" value="F:nucleic acid binding"/>
    <property type="evidence" value="ECO:0007669"/>
    <property type="project" value="InterPro"/>
</dbReference>
<dbReference type="GO" id="GO:0008270">
    <property type="term" value="F:zinc ion binding"/>
    <property type="evidence" value="ECO:0007669"/>
    <property type="project" value="InterPro"/>
</dbReference>
<dbReference type="InterPro" id="IPR036875">
    <property type="entry name" value="Znf_CCHC_sf"/>
</dbReference>
<accession>A0A8S4RDB8</accession>
<evidence type="ECO:0000313" key="2">
    <source>
        <dbReference type="EMBL" id="CAH2232891.1"/>
    </source>
</evidence>
<protein>
    <submittedName>
        <fullName evidence="2">Jg1210 protein</fullName>
    </submittedName>
</protein>
<evidence type="ECO:0000256" key="1">
    <source>
        <dbReference type="SAM" id="MobiDB-lite"/>
    </source>
</evidence>
<dbReference type="OrthoDB" id="425619at2759"/>